<evidence type="ECO:0000313" key="1">
    <source>
        <dbReference type="EMBL" id="MPM56340.1"/>
    </source>
</evidence>
<accession>A0A645AT93</accession>
<dbReference type="EMBL" id="VSSQ01015710">
    <property type="protein sequence ID" value="MPM56340.1"/>
    <property type="molecule type" value="Genomic_DNA"/>
</dbReference>
<comment type="caution">
    <text evidence="1">The sequence shown here is derived from an EMBL/GenBank/DDBJ whole genome shotgun (WGS) entry which is preliminary data.</text>
</comment>
<dbReference type="AlphaFoldDB" id="A0A645AT93"/>
<protein>
    <submittedName>
        <fullName evidence="1">Uncharacterized protein</fullName>
    </submittedName>
</protein>
<sequence length="145" mass="16944">MNEVKNQSLSTQLYRVEFRVFSQVLKYYGGMKLLDQTFISLLQRLRPTIANKLRRLEIDFSQLIAILPQQDLLSFILNKDECVDNKTSECIENAENTKVDAEHTYKYVFLVFALIRTKVTKLSENFSCLIKTPRPYMFAFFSLGP</sequence>
<reference evidence="1" key="1">
    <citation type="submission" date="2019-08" db="EMBL/GenBank/DDBJ databases">
        <authorList>
            <person name="Kucharzyk K."/>
            <person name="Murdoch R.W."/>
            <person name="Higgins S."/>
            <person name="Loffler F."/>
        </authorList>
    </citation>
    <scope>NUCLEOTIDE SEQUENCE</scope>
</reference>
<organism evidence="1">
    <name type="scientific">bioreactor metagenome</name>
    <dbReference type="NCBI Taxonomy" id="1076179"/>
    <lineage>
        <taxon>unclassified sequences</taxon>
        <taxon>metagenomes</taxon>
        <taxon>ecological metagenomes</taxon>
    </lineage>
</organism>
<gene>
    <name evidence="1" type="ORF">SDC9_103142</name>
</gene>
<proteinExistence type="predicted"/>
<name>A0A645AT93_9ZZZZ</name>